<dbReference type="InterPro" id="IPR000971">
    <property type="entry name" value="Globin"/>
</dbReference>
<comment type="similarity">
    <text evidence="1 7">Belongs to the globin family.</text>
</comment>
<organism evidence="10 11">
    <name type="scientific">Triplophysa tibetana</name>
    <dbReference type="NCBI Taxonomy" id="1572043"/>
    <lineage>
        <taxon>Eukaryota</taxon>
        <taxon>Metazoa</taxon>
        <taxon>Chordata</taxon>
        <taxon>Craniata</taxon>
        <taxon>Vertebrata</taxon>
        <taxon>Euteleostomi</taxon>
        <taxon>Actinopterygii</taxon>
        <taxon>Neopterygii</taxon>
        <taxon>Teleostei</taxon>
        <taxon>Ostariophysi</taxon>
        <taxon>Cypriniformes</taxon>
        <taxon>Nemacheilidae</taxon>
        <taxon>Triplophysa</taxon>
    </lineage>
</organism>
<evidence type="ECO:0000256" key="7">
    <source>
        <dbReference type="RuleBase" id="RU000356"/>
    </source>
</evidence>
<dbReference type="CDD" id="cd08925">
    <property type="entry name" value="Hb-beta-like"/>
    <property type="match status" value="1"/>
</dbReference>
<keyword evidence="11" id="KW-1185">Reference proteome</keyword>
<dbReference type="GO" id="GO:0005833">
    <property type="term" value="C:hemoglobin complex"/>
    <property type="evidence" value="ECO:0007669"/>
    <property type="project" value="InterPro"/>
</dbReference>
<dbReference type="InterPro" id="IPR009050">
    <property type="entry name" value="Globin-like_sf"/>
</dbReference>
<dbReference type="GO" id="GO:0031838">
    <property type="term" value="C:haptoglobin-hemoglobin complex"/>
    <property type="evidence" value="ECO:0007669"/>
    <property type="project" value="TreeGrafter"/>
</dbReference>
<protein>
    <submittedName>
        <fullName evidence="10">Hemoglobin cathodic subunit beta Hemoglobin cathodic beta chain</fullName>
    </submittedName>
</protein>
<dbReference type="PROSITE" id="PS01033">
    <property type="entry name" value="GLOBIN"/>
    <property type="match status" value="1"/>
</dbReference>
<accession>A0A5A9N8N5</accession>
<dbReference type="GO" id="GO:0005344">
    <property type="term" value="F:oxygen carrier activity"/>
    <property type="evidence" value="ECO:0007669"/>
    <property type="project" value="UniProtKB-KW"/>
</dbReference>
<evidence type="ECO:0000313" key="10">
    <source>
        <dbReference type="EMBL" id="KAA0705401.1"/>
    </source>
</evidence>
<dbReference type="PANTHER" id="PTHR11442">
    <property type="entry name" value="HEMOGLOBIN FAMILY MEMBER"/>
    <property type="match status" value="1"/>
</dbReference>
<dbReference type="GO" id="GO:0020037">
    <property type="term" value="F:heme binding"/>
    <property type="evidence" value="ECO:0007669"/>
    <property type="project" value="InterPro"/>
</dbReference>
<keyword evidence="5" id="KW-0479">Metal-binding</keyword>
<keyword evidence="4 7" id="KW-0561">Oxygen transport</keyword>
<dbReference type="GO" id="GO:0019825">
    <property type="term" value="F:oxygen binding"/>
    <property type="evidence" value="ECO:0007669"/>
    <property type="project" value="InterPro"/>
</dbReference>
<gene>
    <name evidence="10" type="ORF">E1301_Tti009734</name>
    <name evidence="9" type="ORF">E1301_Tti023647</name>
</gene>
<dbReference type="GO" id="GO:0043177">
    <property type="term" value="F:organic acid binding"/>
    <property type="evidence" value="ECO:0007669"/>
    <property type="project" value="TreeGrafter"/>
</dbReference>
<dbReference type="GO" id="GO:0004601">
    <property type="term" value="F:peroxidase activity"/>
    <property type="evidence" value="ECO:0007669"/>
    <property type="project" value="TreeGrafter"/>
</dbReference>
<feature type="domain" description="Globin" evidence="8">
    <location>
        <begin position="3"/>
        <end position="150"/>
    </location>
</feature>
<dbReference type="InterPro" id="IPR012292">
    <property type="entry name" value="Globin/Proto"/>
</dbReference>
<dbReference type="PRINTS" id="PR00814">
    <property type="entry name" value="BETAHAEM"/>
</dbReference>
<evidence type="ECO:0000259" key="8">
    <source>
        <dbReference type="PROSITE" id="PS01033"/>
    </source>
</evidence>
<dbReference type="GO" id="GO:0072562">
    <property type="term" value="C:blood microparticle"/>
    <property type="evidence" value="ECO:0007669"/>
    <property type="project" value="TreeGrafter"/>
</dbReference>
<evidence type="ECO:0000256" key="4">
    <source>
        <dbReference type="ARBA" id="ARBA00022621"/>
    </source>
</evidence>
<dbReference type="InterPro" id="IPR002337">
    <property type="entry name" value="Hemoglobin_b"/>
</dbReference>
<proteinExistence type="inferred from homology"/>
<keyword evidence="3 7" id="KW-0349">Heme</keyword>
<comment type="caution">
    <text evidence="10">The sequence shown here is derived from an EMBL/GenBank/DDBJ whole genome shotgun (WGS) entry which is preliminary data.</text>
</comment>
<evidence type="ECO:0000256" key="2">
    <source>
        <dbReference type="ARBA" id="ARBA00022448"/>
    </source>
</evidence>
<dbReference type="InterPro" id="IPR050056">
    <property type="entry name" value="Hemoglobin_oxygen_transport"/>
</dbReference>
<dbReference type="EMBL" id="SOYY01000021">
    <property type="protein sequence ID" value="KAA0705401.1"/>
    <property type="molecule type" value="Genomic_DNA"/>
</dbReference>
<sequence length="150" mass="16456">MVEWSAAERKIVADVWGKISIDEIGPQALARLLIVYPWTQRYFGAFGDLSSAGAIMGNPKVSEHGKTVLGALDKAVKNLDDIKGLYAKLSKMHYEKLNVDPDNFRASYLLADCLSIVVATKFGSAFSPEVQATWQKLLSVVVAALTSKYF</sequence>
<dbReference type="EMBL" id="SOYY01000033">
    <property type="protein sequence ID" value="KAA0701540.1"/>
    <property type="molecule type" value="Genomic_DNA"/>
</dbReference>
<keyword evidence="6" id="KW-0408">Iron</keyword>
<evidence type="ECO:0000313" key="11">
    <source>
        <dbReference type="Proteomes" id="UP000324632"/>
    </source>
</evidence>
<dbReference type="PANTHER" id="PTHR11442:SF101">
    <property type="entry name" value="HEMOGLOBIN, BETA ADULT 2"/>
    <property type="match status" value="1"/>
</dbReference>
<dbReference type="GO" id="GO:0046872">
    <property type="term" value="F:metal ion binding"/>
    <property type="evidence" value="ECO:0007669"/>
    <property type="project" value="UniProtKB-KW"/>
</dbReference>
<dbReference type="AlphaFoldDB" id="A0A5A9N8N5"/>
<evidence type="ECO:0000256" key="3">
    <source>
        <dbReference type="ARBA" id="ARBA00022617"/>
    </source>
</evidence>
<dbReference type="Pfam" id="PF00042">
    <property type="entry name" value="Globin"/>
    <property type="match status" value="1"/>
</dbReference>
<evidence type="ECO:0000313" key="9">
    <source>
        <dbReference type="EMBL" id="KAA0701540.1"/>
    </source>
</evidence>
<evidence type="ECO:0000256" key="6">
    <source>
        <dbReference type="ARBA" id="ARBA00023004"/>
    </source>
</evidence>
<dbReference type="FunFam" id="1.10.490.10:FF:000001">
    <property type="entry name" value="Hemoglobin subunit beta"/>
    <property type="match status" value="1"/>
</dbReference>
<dbReference type="Proteomes" id="UP000324632">
    <property type="component" value="Chromosome 21"/>
</dbReference>
<dbReference type="GO" id="GO:0042744">
    <property type="term" value="P:hydrogen peroxide catabolic process"/>
    <property type="evidence" value="ECO:0007669"/>
    <property type="project" value="TreeGrafter"/>
</dbReference>
<dbReference type="GO" id="GO:0031720">
    <property type="term" value="F:haptoglobin binding"/>
    <property type="evidence" value="ECO:0007669"/>
    <property type="project" value="TreeGrafter"/>
</dbReference>
<dbReference type="SUPFAM" id="SSF46458">
    <property type="entry name" value="Globin-like"/>
    <property type="match status" value="1"/>
</dbReference>
<keyword evidence="2 7" id="KW-0813">Transport</keyword>
<name>A0A5A9N8N5_9TELE</name>
<evidence type="ECO:0000256" key="1">
    <source>
        <dbReference type="ARBA" id="ARBA00008705"/>
    </source>
</evidence>
<dbReference type="Gene3D" id="1.10.490.10">
    <property type="entry name" value="Globins"/>
    <property type="match status" value="1"/>
</dbReference>
<evidence type="ECO:0000256" key="5">
    <source>
        <dbReference type="ARBA" id="ARBA00022723"/>
    </source>
</evidence>
<reference evidence="10 11" key="1">
    <citation type="journal article" date="2019" name="Mol. Ecol. Resour.">
        <title>Chromosome-level genome assembly of Triplophysa tibetana, a fish adapted to the harsh high-altitude environment of the Tibetan Plateau.</title>
        <authorList>
            <person name="Yang X."/>
            <person name="Liu H."/>
            <person name="Ma Z."/>
            <person name="Zou Y."/>
            <person name="Zou M."/>
            <person name="Mao Y."/>
            <person name="Li X."/>
            <person name="Wang H."/>
            <person name="Chen T."/>
            <person name="Wang W."/>
            <person name="Yang R."/>
        </authorList>
    </citation>
    <scope>NUCLEOTIDE SEQUENCE [LARGE SCALE GENOMIC DNA]</scope>
    <source>
        <strain evidence="10">TTIB1903HZAU</strain>
        <tissue evidence="10">Muscle</tissue>
    </source>
</reference>